<evidence type="ECO:0000313" key="2">
    <source>
        <dbReference type="EMBL" id="TQE95660.1"/>
    </source>
</evidence>
<protein>
    <recommendedName>
        <fullName evidence="4">YfhO family protein</fullName>
    </recommendedName>
</protein>
<feature type="transmembrane region" description="Helical" evidence="1">
    <location>
        <begin position="195"/>
        <end position="211"/>
    </location>
</feature>
<feature type="transmembrane region" description="Helical" evidence="1">
    <location>
        <begin position="472"/>
        <end position="492"/>
    </location>
</feature>
<keyword evidence="1" id="KW-0812">Transmembrane</keyword>
<feature type="transmembrane region" description="Helical" evidence="1">
    <location>
        <begin position="26"/>
        <end position="48"/>
    </location>
</feature>
<feature type="transmembrane region" description="Helical" evidence="1">
    <location>
        <begin position="246"/>
        <end position="265"/>
    </location>
</feature>
<feature type="transmembrane region" description="Helical" evidence="1">
    <location>
        <begin position="379"/>
        <end position="398"/>
    </location>
</feature>
<reference evidence="2 3" key="1">
    <citation type="submission" date="2019-06" db="EMBL/GenBank/DDBJ databases">
        <title>Genome sequence of Litorilinea aerophila BAA-2444.</title>
        <authorList>
            <person name="Maclea K.S."/>
            <person name="Maurais E.G."/>
            <person name="Iannazzi L.C."/>
        </authorList>
    </citation>
    <scope>NUCLEOTIDE SEQUENCE [LARGE SCALE GENOMIC DNA]</scope>
    <source>
        <strain evidence="2 3">ATCC BAA-2444</strain>
    </source>
</reference>
<dbReference type="OrthoDB" id="134970at2"/>
<dbReference type="Proteomes" id="UP000317371">
    <property type="component" value="Unassembled WGS sequence"/>
</dbReference>
<sequence>MARIVEGVIHWVGASRPGGWERTARAGVGFAGLALLFFLPLLLGLATFPDGDFTHHFLPFQLFQQRELLAGRLPLWNPYTYAGHPFLADVQAAVFYPISNLLLGLTLPWQSPAARLYLLQVEAAVQVALAGFFVYLLVRALTGVGGAAFLAGALFAFSGYLTGYPPLQLAILRTAIWLPLVLWLLLRAMGGPRRWRWWVAAGLAYGVAFLAGHPQTFLHASYVVAAWLVFLFARGWQAGEERWHRLPGVGIFLLVALGLSAAQLWPGLEFTRLSVRARVDYAFVSGGFPLQDSWQLLLPGVLTQYSPLYIGVMGLGLVAVALGALRGLPGDGEGRAGILFFGAVALVALLLAYGDHGFLYPLFYRYAPGWSLFRGQERAAYLVALGLSVLAGYGAAALPRLPLGTRRRVALLFGSLVTGGVYAFGLLWQLPGRTAVGPWHYLLIAFVTLALAMAFCLMLWLPGWSPRRSHWVLLLALANLFWANLGTNLDWVSPARKVQLAPEMEALAAAVAQGPHNGDPSTPGRVYNEYRIYDDYGMRLQIEDVWGSSPLRLAAYAALFDQFPLDRMWQLTGVAHVLTWRRELFVPSQLLAEFPQATDTTYLHRLETPNPRAWLAGAVLAVDDDQALALLADHGFDLEQTALLPPGSALPAGSALSLSQGQEVPAISLRRLAPDRLRVQVESRDGGLLVVSENWMPGWQVVDVSCTPAGLPAQDALCPQGESPIPGLPFFAVTRADLTLLGVPVPAGPVQLELAYRPASVRQGLWISGGTLLVLALWGGVAWARRRRKGTPP</sequence>
<dbReference type="RefSeq" id="WP_141610195.1">
    <property type="nucleotide sequence ID" value="NZ_VIGC02000012.1"/>
</dbReference>
<feature type="transmembrane region" description="Helical" evidence="1">
    <location>
        <begin position="306"/>
        <end position="325"/>
    </location>
</feature>
<keyword evidence="1" id="KW-1133">Transmembrane helix</keyword>
<evidence type="ECO:0000313" key="3">
    <source>
        <dbReference type="Proteomes" id="UP000317371"/>
    </source>
</evidence>
<feature type="transmembrane region" description="Helical" evidence="1">
    <location>
        <begin position="167"/>
        <end position="186"/>
    </location>
</feature>
<name>A0A540VFX2_9CHLR</name>
<feature type="transmembrane region" description="Helical" evidence="1">
    <location>
        <begin position="217"/>
        <end position="234"/>
    </location>
</feature>
<feature type="transmembrane region" description="Helical" evidence="1">
    <location>
        <begin position="337"/>
        <end position="359"/>
    </location>
</feature>
<dbReference type="EMBL" id="VIGC01000012">
    <property type="protein sequence ID" value="TQE95660.1"/>
    <property type="molecule type" value="Genomic_DNA"/>
</dbReference>
<gene>
    <name evidence="2" type="ORF">FKZ61_11080</name>
</gene>
<keyword evidence="1" id="KW-0472">Membrane</keyword>
<comment type="caution">
    <text evidence="2">The sequence shown here is derived from an EMBL/GenBank/DDBJ whole genome shotgun (WGS) entry which is preliminary data.</text>
</comment>
<evidence type="ECO:0008006" key="4">
    <source>
        <dbReference type="Google" id="ProtNLM"/>
    </source>
</evidence>
<dbReference type="InParanoid" id="A0A540VFX2"/>
<feature type="transmembrane region" description="Helical" evidence="1">
    <location>
        <begin position="144"/>
        <end position="161"/>
    </location>
</feature>
<proteinExistence type="predicted"/>
<feature type="transmembrane region" description="Helical" evidence="1">
    <location>
        <begin position="117"/>
        <end position="137"/>
    </location>
</feature>
<feature type="transmembrane region" description="Helical" evidence="1">
    <location>
        <begin position="765"/>
        <end position="784"/>
    </location>
</feature>
<accession>A0A540VFX2</accession>
<dbReference type="AlphaFoldDB" id="A0A540VFX2"/>
<feature type="transmembrane region" description="Helical" evidence="1">
    <location>
        <begin position="440"/>
        <end position="460"/>
    </location>
</feature>
<feature type="transmembrane region" description="Helical" evidence="1">
    <location>
        <begin position="410"/>
        <end position="428"/>
    </location>
</feature>
<evidence type="ECO:0000256" key="1">
    <source>
        <dbReference type="SAM" id="Phobius"/>
    </source>
</evidence>
<keyword evidence="3" id="KW-1185">Reference proteome</keyword>
<organism evidence="2 3">
    <name type="scientific">Litorilinea aerophila</name>
    <dbReference type="NCBI Taxonomy" id="1204385"/>
    <lineage>
        <taxon>Bacteria</taxon>
        <taxon>Bacillati</taxon>
        <taxon>Chloroflexota</taxon>
        <taxon>Caldilineae</taxon>
        <taxon>Caldilineales</taxon>
        <taxon>Caldilineaceae</taxon>
        <taxon>Litorilinea</taxon>
    </lineage>
</organism>